<reference evidence="3" key="1">
    <citation type="submission" date="2016-10" db="EMBL/GenBank/DDBJ databases">
        <authorList>
            <person name="Varghese N."/>
            <person name="Submissions S."/>
        </authorList>
    </citation>
    <scope>NUCLEOTIDE SEQUENCE [LARGE SCALE GENOMIC DNA]</scope>
    <source>
        <strain evidence="3">DSM 44993</strain>
    </source>
</reference>
<proteinExistence type="predicted"/>
<feature type="compositionally biased region" description="Low complexity" evidence="1">
    <location>
        <begin position="197"/>
        <end position="211"/>
    </location>
</feature>
<evidence type="ECO:0000313" key="2">
    <source>
        <dbReference type="EMBL" id="SEP54574.1"/>
    </source>
</evidence>
<protein>
    <submittedName>
        <fullName evidence="2">Uncharacterized protein</fullName>
    </submittedName>
</protein>
<gene>
    <name evidence="2" type="ORF">SAMN04489732_1575</name>
</gene>
<sequence>MGRGARPTEPDGRRNSRLSLYADGACLVGFVDTRLFSTATTGLLHGCGGPRCDTSAGQRRLGGPGKRLPQGGLSTRGSPPAWRSSAKWPRCGAGAQERAVCAGQVGRPDDRSHQASAQAGHIRRRTSPALRSGTGPPDRAKAVRTAQAGRSGKTEATRKTSERVHRDRNERTRKAPEPTRSGAFLVACPKKESLTGRSPSASRSRTWTSRRTGPRLGVAGRLSWLPLRRRRGRSSGRTIRRSRRSG</sequence>
<organism evidence="2 3">
    <name type="scientific">Amycolatopsis saalfeldensis</name>
    <dbReference type="NCBI Taxonomy" id="394193"/>
    <lineage>
        <taxon>Bacteria</taxon>
        <taxon>Bacillati</taxon>
        <taxon>Actinomycetota</taxon>
        <taxon>Actinomycetes</taxon>
        <taxon>Pseudonocardiales</taxon>
        <taxon>Pseudonocardiaceae</taxon>
        <taxon>Amycolatopsis</taxon>
    </lineage>
</organism>
<accession>A0A1H8YQT6</accession>
<name>A0A1H8YQT6_9PSEU</name>
<dbReference type="EMBL" id="FOEF01000057">
    <property type="protein sequence ID" value="SEP54574.1"/>
    <property type="molecule type" value="Genomic_DNA"/>
</dbReference>
<feature type="region of interest" description="Disordered" evidence="1">
    <location>
        <begin position="227"/>
        <end position="246"/>
    </location>
</feature>
<evidence type="ECO:0000256" key="1">
    <source>
        <dbReference type="SAM" id="MobiDB-lite"/>
    </source>
</evidence>
<dbReference type="Proteomes" id="UP000198582">
    <property type="component" value="Unassembled WGS sequence"/>
</dbReference>
<feature type="region of interest" description="Disordered" evidence="1">
    <location>
        <begin position="55"/>
        <end position="88"/>
    </location>
</feature>
<keyword evidence="3" id="KW-1185">Reference proteome</keyword>
<dbReference type="AlphaFoldDB" id="A0A1H8YQT6"/>
<feature type="compositionally biased region" description="Basic and acidic residues" evidence="1">
    <location>
        <begin position="152"/>
        <end position="177"/>
    </location>
</feature>
<feature type="region of interest" description="Disordered" evidence="1">
    <location>
        <begin position="104"/>
        <end position="218"/>
    </location>
</feature>
<evidence type="ECO:0000313" key="3">
    <source>
        <dbReference type="Proteomes" id="UP000198582"/>
    </source>
</evidence>